<sequence>MLKQRVITAVLLLPLVGFILFGLNLNGFAITLLIVNYLLAWEWARLSSIEHSPLKSLYALFVSLVSLVVWYYAPAIELWPSTWFIEWHWTSTLLAFWLAVAGWGIAFSMLLLASTTREFWNRTPWIRLLLGVILIVGFWVSVIALRNTDINQSPLMGGFYVLFMFTLVWGADVGGYVFGKLFGKHKLIPSVSPGKTWEGFFGGVFLTLVVAVAGAYLLELPVNNLGLFILAIITIAIISVLGDLFVSLLKRQVNVKDTSQLLPGHGGILDRLDSTIAVSPFFLLFAKALGWI</sequence>
<comment type="subcellular location">
    <subcellularLocation>
        <location evidence="2">Cell membrane</location>
        <topology evidence="2">Multi-pass membrane protein</topology>
    </subcellularLocation>
</comment>
<evidence type="ECO:0000256" key="19">
    <source>
        <dbReference type="SAM" id="Phobius"/>
    </source>
</evidence>
<dbReference type="GO" id="GO:0005886">
    <property type="term" value="C:plasma membrane"/>
    <property type="evidence" value="ECO:0007669"/>
    <property type="project" value="UniProtKB-SubCell"/>
</dbReference>
<dbReference type="RefSeq" id="WP_109761439.1">
    <property type="nucleotide sequence ID" value="NZ_QGGU01000001.1"/>
</dbReference>
<keyword evidence="16" id="KW-0594">Phospholipid biosynthesis</keyword>
<dbReference type="EMBL" id="QGGU01000001">
    <property type="protein sequence ID" value="PWK54316.1"/>
    <property type="molecule type" value="Genomic_DNA"/>
</dbReference>
<dbReference type="UniPathway" id="UPA00557">
    <property type="reaction ID" value="UER00614"/>
</dbReference>
<feature type="transmembrane region" description="Helical" evidence="19">
    <location>
        <begin position="56"/>
        <end position="73"/>
    </location>
</feature>
<evidence type="ECO:0000256" key="9">
    <source>
        <dbReference type="ARBA" id="ARBA00022516"/>
    </source>
</evidence>
<feature type="transmembrane region" description="Helical" evidence="19">
    <location>
        <begin position="224"/>
        <end position="246"/>
    </location>
</feature>
<evidence type="ECO:0000256" key="12">
    <source>
        <dbReference type="ARBA" id="ARBA00022695"/>
    </source>
</evidence>
<dbReference type="InterPro" id="IPR000374">
    <property type="entry name" value="PC_trans"/>
</dbReference>
<dbReference type="GO" id="GO:0004605">
    <property type="term" value="F:phosphatidate cytidylyltransferase activity"/>
    <property type="evidence" value="ECO:0007669"/>
    <property type="project" value="UniProtKB-EC"/>
</dbReference>
<evidence type="ECO:0000313" key="20">
    <source>
        <dbReference type="EMBL" id="PWK54316.1"/>
    </source>
</evidence>
<comment type="similarity">
    <text evidence="5 18">Belongs to the CDS family.</text>
</comment>
<evidence type="ECO:0000256" key="14">
    <source>
        <dbReference type="ARBA" id="ARBA00023098"/>
    </source>
</evidence>
<keyword evidence="8" id="KW-1003">Cell membrane</keyword>
<evidence type="ECO:0000256" key="2">
    <source>
        <dbReference type="ARBA" id="ARBA00004651"/>
    </source>
</evidence>
<feature type="transmembrane region" description="Helical" evidence="19">
    <location>
        <begin position="93"/>
        <end position="113"/>
    </location>
</feature>
<keyword evidence="12 18" id="KW-0548">Nucleotidyltransferase</keyword>
<keyword evidence="17" id="KW-1208">Phospholipid metabolism</keyword>
<keyword evidence="14" id="KW-0443">Lipid metabolism</keyword>
<dbReference type="Proteomes" id="UP000245790">
    <property type="component" value="Unassembled WGS sequence"/>
</dbReference>
<dbReference type="Pfam" id="PF01148">
    <property type="entry name" value="CTP_transf_1"/>
    <property type="match status" value="1"/>
</dbReference>
<evidence type="ECO:0000256" key="18">
    <source>
        <dbReference type="RuleBase" id="RU003938"/>
    </source>
</evidence>
<comment type="catalytic activity">
    <reaction evidence="1 18">
        <text>a 1,2-diacyl-sn-glycero-3-phosphate + CTP + H(+) = a CDP-1,2-diacyl-sn-glycerol + diphosphate</text>
        <dbReference type="Rhea" id="RHEA:16229"/>
        <dbReference type="ChEBI" id="CHEBI:15378"/>
        <dbReference type="ChEBI" id="CHEBI:33019"/>
        <dbReference type="ChEBI" id="CHEBI:37563"/>
        <dbReference type="ChEBI" id="CHEBI:58332"/>
        <dbReference type="ChEBI" id="CHEBI:58608"/>
        <dbReference type="EC" id="2.7.7.41"/>
    </reaction>
</comment>
<dbReference type="EC" id="2.7.7.41" evidence="6 18"/>
<keyword evidence="10 18" id="KW-0808">Transferase</keyword>
<organism evidence="20 21">
    <name type="scientific">Pleionea mediterranea</name>
    <dbReference type="NCBI Taxonomy" id="523701"/>
    <lineage>
        <taxon>Bacteria</taxon>
        <taxon>Pseudomonadati</taxon>
        <taxon>Pseudomonadota</taxon>
        <taxon>Gammaproteobacteria</taxon>
        <taxon>Oceanospirillales</taxon>
        <taxon>Pleioneaceae</taxon>
        <taxon>Pleionea</taxon>
    </lineage>
</organism>
<keyword evidence="21" id="KW-1185">Reference proteome</keyword>
<dbReference type="PROSITE" id="PS01315">
    <property type="entry name" value="CDS"/>
    <property type="match status" value="1"/>
</dbReference>
<dbReference type="OrthoDB" id="9799199at2"/>
<evidence type="ECO:0000256" key="5">
    <source>
        <dbReference type="ARBA" id="ARBA00010185"/>
    </source>
</evidence>
<evidence type="ECO:0000256" key="15">
    <source>
        <dbReference type="ARBA" id="ARBA00023136"/>
    </source>
</evidence>
<evidence type="ECO:0000256" key="3">
    <source>
        <dbReference type="ARBA" id="ARBA00005119"/>
    </source>
</evidence>
<gene>
    <name evidence="20" type="ORF">C8D97_101164</name>
</gene>
<evidence type="ECO:0000256" key="6">
    <source>
        <dbReference type="ARBA" id="ARBA00012487"/>
    </source>
</evidence>
<evidence type="ECO:0000313" key="21">
    <source>
        <dbReference type="Proteomes" id="UP000245790"/>
    </source>
</evidence>
<proteinExistence type="inferred from homology"/>
<evidence type="ECO:0000256" key="17">
    <source>
        <dbReference type="ARBA" id="ARBA00023264"/>
    </source>
</evidence>
<evidence type="ECO:0000256" key="1">
    <source>
        <dbReference type="ARBA" id="ARBA00001698"/>
    </source>
</evidence>
<evidence type="ECO:0000256" key="16">
    <source>
        <dbReference type="ARBA" id="ARBA00023209"/>
    </source>
</evidence>
<comment type="pathway">
    <text evidence="4">Lipid metabolism.</text>
</comment>
<keyword evidence="9" id="KW-0444">Lipid biosynthesis</keyword>
<feature type="transmembrane region" description="Helical" evidence="19">
    <location>
        <begin position="157"/>
        <end position="178"/>
    </location>
</feature>
<evidence type="ECO:0000256" key="8">
    <source>
        <dbReference type="ARBA" id="ARBA00022475"/>
    </source>
</evidence>
<name>A0A316G329_9GAMM</name>
<protein>
    <recommendedName>
        <fullName evidence="7 18">Phosphatidate cytidylyltransferase</fullName>
        <ecNumber evidence="6 18">2.7.7.41</ecNumber>
    </recommendedName>
</protein>
<evidence type="ECO:0000256" key="13">
    <source>
        <dbReference type="ARBA" id="ARBA00022989"/>
    </source>
</evidence>
<dbReference type="GO" id="GO:0016024">
    <property type="term" value="P:CDP-diacylglycerol biosynthetic process"/>
    <property type="evidence" value="ECO:0007669"/>
    <property type="project" value="UniProtKB-UniPathway"/>
</dbReference>
<keyword evidence="13 19" id="KW-1133">Transmembrane helix</keyword>
<comment type="caution">
    <text evidence="20">The sequence shown here is derived from an EMBL/GenBank/DDBJ whole genome shotgun (WGS) entry which is preliminary data.</text>
</comment>
<feature type="transmembrane region" description="Helical" evidence="19">
    <location>
        <begin position="125"/>
        <end position="145"/>
    </location>
</feature>
<dbReference type="PANTHER" id="PTHR46382:SF1">
    <property type="entry name" value="PHOSPHATIDATE CYTIDYLYLTRANSFERASE"/>
    <property type="match status" value="1"/>
</dbReference>
<reference evidence="20 21" key="1">
    <citation type="submission" date="2018-05" db="EMBL/GenBank/DDBJ databases">
        <title>Genomic Encyclopedia of Type Strains, Phase IV (KMG-IV): sequencing the most valuable type-strain genomes for metagenomic binning, comparative biology and taxonomic classification.</title>
        <authorList>
            <person name="Goeker M."/>
        </authorList>
    </citation>
    <scope>NUCLEOTIDE SEQUENCE [LARGE SCALE GENOMIC DNA]</scope>
    <source>
        <strain evidence="20 21">DSM 25350</strain>
    </source>
</reference>
<comment type="pathway">
    <text evidence="3 18">Phospholipid metabolism; CDP-diacylglycerol biosynthesis; CDP-diacylglycerol from sn-glycerol 3-phosphate: step 3/3.</text>
</comment>
<dbReference type="AlphaFoldDB" id="A0A316G329"/>
<feature type="transmembrane region" description="Helical" evidence="19">
    <location>
        <begin position="199"/>
        <end position="218"/>
    </location>
</feature>
<accession>A0A316G329</accession>
<keyword evidence="11 18" id="KW-0812">Transmembrane</keyword>
<evidence type="ECO:0000256" key="4">
    <source>
        <dbReference type="ARBA" id="ARBA00005189"/>
    </source>
</evidence>
<keyword evidence="15 19" id="KW-0472">Membrane</keyword>
<evidence type="ECO:0000256" key="7">
    <source>
        <dbReference type="ARBA" id="ARBA00019373"/>
    </source>
</evidence>
<evidence type="ECO:0000256" key="11">
    <source>
        <dbReference type="ARBA" id="ARBA00022692"/>
    </source>
</evidence>
<dbReference type="PANTHER" id="PTHR46382">
    <property type="entry name" value="PHOSPHATIDATE CYTIDYLYLTRANSFERASE"/>
    <property type="match status" value="1"/>
</dbReference>
<evidence type="ECO:0000256" key="10">
    <source>
        <dbReference type="ARBA" id="ARBA00022679"/>
    </source>
</evidence>